<organism evidence="2 3">
    <name type="scientific">Ahniella affigens</name>
    <dbReference type="NCBI Taxonomy" id="2021234"/>
    <lineage>
        <taxon>Bacteria</taxon>
        <taxon>Pseudomonadati</taxon>
        <taxon>Pseudomonadota</taxon>
        <taxon>Gammaproteobacteria</taxon>
        <taxon>Lysobacterales</taxon>
        <taxon>Rhodanobacteraceae</taxon>
        <taxon>Ahniella</taxon>
    </lineage>
</organism>
<dbReference type="EMBL" id="CP027860">
    <property type="protein sequence ID" value="AVP96164.1"/>
    <property type="molecule type" value="Genomic_DNA"/>
</dbReference>
<dbReference type="Pfam" id="PF16074">
    <property type="entry name" value="PilW"/>
    <property type="match status" value="1"/>
</dbReference>
<keyword evidence="1" id="KW-0812">Transmembrane</keyword>
<evidence type="ECO:0000313" key="3">
    <source>
        <dbReference type="Proteomes" id="UP000241074"/>
    </source>
</evidence>
<gene>
    <name evidence="2" type="ORF">C7S18_02675</name>
</gene>
<dbReference type="Pfam" id="PF07963">
    <property type="entry name" value="N_methyl"/>
    <property type="match status" value="1"/>
</dbReference>
<dbReference type="Proteomes" id="UP000241074">
    <property type="component" value="Chromosome"/>
</dbReference>
<dbReference type="InterPro" id="IPR012902">
    <property type="entry name" value="N_methyl_site"/>
</dbReference>
<evidence type="ECO:0000256" key="1">
    <source>
        <dbReference type="SAM" id="Phobius"/>
    </source>
</evidence>
<keyword evidence="1" id="KW-0472">Membrane</keyword>
<keyword evidence="1" id="KW-1133">Transmembrane helix</keyword>
<evidence type="ECO:0000313" key="2">
    <source>
        <dbReference type="EMBL" id="AVP96164.1"/>
    </source>
</evidence>
<dbReference type="RefSeq" id="WP_106890093.1">
    <property type="nucleotide sequence ID" value="NZ_CP027860.1"/>
</dbReference>
<reference evidence="2 3" key="2">
    <citation type="submission" date="2018-03" db="EMBL/GenBank/DDBJ databases">
        <authorList>
            <person name="Keele B.F."/>
        </authorList>
    </citation>
    <scope>NUCLEOTIDE SEQUENCE [LARGE SCALE GENOMIC DNA]</scope>
    <source>
        <strain evidence="2 3">D13</strain>
    </source>
</reference>
<dbReference type="OrthoDB" id="5296662at2"/>
<sequence>MKPIRPHNGFSLIELMIAMTLGVLVIFALTQLVARTTRSNTTQQSLQRLQENGRFAMSRIVGDLRMTGAQYCATLANIAPVGRNNRHRALMVYADGGMLYGFPTRAAIKGLQPVADAEPYPISTRFFMQGHECTTNSACVPALNVLGGATPTPPAAGTAAGNRAAGADVLTVRYLAAPGVPIGADYAGGPAAIALNNTYTTNATAGTLAFVAGDLAMISDCNNAQVFEAAAAGVAITPNDTTDDSPTAHNDISAFTRGADSRVFNFTRNFITSTYYLQIRNDSTTPGRRISSLVRQVNGNAQIIADGVERLEFRYAIEDVNGQTRYLTAEQVQGMNTALCQPFPVGVRAMEPGCGWRSVVAIDVSLLMNSVDNNAPSETERYSFTFDNQIEVAPPGTLPSGLPRGRLFRREFRTTVTVRNFGI</sequence>
<accession>A0A2P1PMT8</accession>
<dbReference type="GO" id="GO:0043683">
    <property type="term" value="P:type IV pilus assembly"/>
    <property type="evidence" value="ECO:0007669"/>
    <property type="project" value="InterPro"/>
</dbReference>
<feature type="transmembrane region" description="Helical" evidence="1">
    <location>
        <begin position="12"/>
        <end position="34"/>
    </location>
</feature>
<dbReference type="KEGG" id="xba:C7S18_02675"/>
<reference evidence="2 3" key="1">
    <citation type="submission" date="2018-03" db="EMBL/GenBank/DDBJ databases">
        <title>Ahniella affigens gen. nov., sp. nov., a gammaproteobacterium isolated from sandy soil near a stream.</title>
        <authorList>
            <person name="Ko Y."/>
            <person name="Kim J.-H."/>
        </authorList>
    </citation>
    <scope>NUCLEOTIDE SEQUENCE [LARGE SCALE GENOMIC DNA]</scope>
    <source>
        <strain evidence="2 3">D13</strain>
    </source>
</reference>
<dbReference type="AlphaFoldDB" id="A0A2P1PMT8"/>
<dbReference type="NCBIfam" id="TIGR02532">
    <property type="entry name" value="IV_pilin_GFxxxE"/>
    <property type="match status" value="1"/>
</dbReference>
<protein>
    <recommendedName>
        <fullName evidence="4">Pilus assembly protein PilW</fullName>
    </recommendedName>
</protein>
<evidence type="ECO:0008006" key="4">
    <source>
        <dbReference type="Google" id="ProtNLM"/>
    </source>
</evidence>
<name>A0A2P1PMT8_9GAMM</name>
<proteinExistence type="predicted"/>
<dbReference type="InterPro" id="IPR032092">
    <property type="entry name" value="PilW"/>
</dbReference>
<keyword evidence="3" id="KW-1185">Reference proteome</keyword>